<name>A0A2I0QR86_9BACI</name>
<proteinExistence type="inferred from homology"/>
<evidence type="ECO:0000256" key="1">
    <source>
        <dbReference type="ARBA" id="ARBA00001946"/>
    </source>
</evidence>
<evidence type="ECO:0000256" key="2">
    <source>
        <dbReference type="ARBA" id="ARBA00022801"/>
    </source>
</evidence>
<dbReference type="OrthoDB" id="9787880at2"/>
<dbReference type="Gene3D" id="3.90.79.10">
    <property type="entry name" value="Nucleoside Triphosphate Pyrophosphohydrolase"/>
    <property type="match status" value="1"/>
</dbReference>
<dbReference type="PANTHER" id="PTHR43046:SF2">
    <property type="entry name" value="8-OXO-DGTP DIPHOSPHATASE-RELATED"/>
    <property type="match status" value="1"/>
</dbReference>
<dbReference type="GO" id="GO:0016787">
    <property type="term" value="F:hydrolase activity"/>
    <property type="evidence" value="ECO:0007669"/>
    <property type="project" value="UniProtKB-KW"/>
</dbReference>
<keyword evidence="2 3" id="KW-0378">Hydrolase</keyword>
<evidence type="ECO:0000256" key="3">
    <source>
        <dbReference type="RuleBase" id="RU003476"/>
    </source>
</evidence>
<dbReference type="PROSITE" id="PS00893">
    <property type="entry name" value="NUDIX_BOX"/>
    <property type="match status" value="1"/>
</dbReference>
<sequence>MKKWEGSSGVCVNENNEILMVLQGKPEETKMWSVPSGGKEEGESFEECCIREIEEETGYHVRVVDRVKVKDMKSPRADIDVEVHYFQVEIVGGEEKIQDPDELIYEIDWKSVEEIRELDLGFPEDREFLIHCIQSAKYGGI</sequence>
<gene>
    <name evidence="5" type="ORF">CEY16_13615</name>
</gene>
<keyword evidence="6" id="KW-1185">Reference proteome</keyword>
<dbReference type="SUPFAM" id="SSF55811">
    <property type="entry name" value="Nudix"/>
    <property type="match status" value="1"/>
</dbReference>
<dbReference type="EMBL" id="PJNH01000004">
    <property type="protein sequence ID" value="PKR76847.1"/>
    <property type="molecule type" value="Genomic_DNA"/>
</dbReference>
<feature type="domain" description="Nudix hydrolase" evidence="4">
    <location>
        <begin position="2"/>
        <end position="134"/>
    </location>
</feature>
<accession>A0A2I0QR86</accession>
<dbReference type="PRINTS" id="PR00502">
    <property type="entry name" value="NUDIXFAMILY"/>
</dbReference>
<comment type="cofactor">
    <cofactor evidence="1">
        <name>Mg(2+)</name>
        <dbReference type="ChEBI" id="CHEBI:18420"/>
    </cofactor>
</comment>
<comment type="caution">
    <text evidence="5">The sequence shown here is derived from an EMBL/GenBank/DDBJ whole genome shotgun (WGS) entry which is preliminary data.</text>
</comment>
<dbReference type="Pfam" id="PF00293">
    <property type="entry name" value="NUDIX"/>
    <property type="match status" value="1"/>
</dbReference>
<dbReference type="InterPro" id="IPR015797">
    <property type="entry name" value="NUDIX_hydrolase-like_dom_sf"/>
</dbReference>
<dbReference type="InterPro" id="IPR000086">
    <property type="entry name" value="NUDIX_hydrolase_dom"/>
</dbReference>
<protein>
    <submittedName>
        <fullName evidence="5">DNA mismatch repair protein MutT</fullName>
    </submittedName>
</protein>
<reference evidence="5 6" key="1">
    <citation type="submission" date="2017-06" db="EMBL/GenBank/DDBJ databases">
        <title>the draft geome sequence of Illustriluteabacillus marina B3227.</title>
        <authorList>
            <person name="He R.-H."/>
            <person name="Du Z.-J."/>
        </authorList>
    </citation>
    <scope>NUCLEOTIDE SEQUENCE [LARGE SCALE GENOMIC DNA]</scope>
    <source>
        <strain evidence="5 6">B3227</strain>
    </source>
</reference>
<dbReference type="AlphaFoldDB" id="A0A2I0QR86"/>
<organism evidence="5 6">
    <name type="scientific">Halalkalibacillus sediminis</name>
    <dbReference type="NCBI Taxonomy" id="2018042"/>
    <lineage>
        <taxon>Bacteria</taxon>
        <taxon>Bacillati</taxon>
        <taxon>Bacillota</taxon>
        <taxon>Bacilli</taxon>
        <taxon>Bacillales</taxon>
        <taxon>Bacillaceae</taxon>
        <taxon>Halalkalibacillus</taxon>
    </lineage>
</organism>
<dbReference type="Proteomes" id="UP000243524">
    <property type="component" value="Unassembled WGS sequence"/>
</dbReference>
<evidence type="ECO:0000313" key="6">
    <source>
        <dbReference type="Proteomes" id="UP000243524"/>
    </source>
</evidence>
<comment type="similarity">
    <text evidence="3">Belongs to the Nudix hydrolase family.</text>
</comment>
<dbReference type="PANTHER" id="PTHR43046">
    <property type="entry name" value="GDP-MANNOSE MANNOSYL HYDROLASE"/>
    <property type="match status" value="1"/>
</dbReference>
<dbReference type="InterPro" id="IPR020476">
    <property type="entry name" value="Nudix_hydrolase"/>
</dbReference>
<dbReference type="CDD" id="cd02883">
    <property type="entry name" value="NUDIX_Hydrolase"/>
    <property type="match status" value="1"/>
</dbReference>
<dbReference type="PROSITE" id="PS51462">
    <property type="entry name" value="NUDIX"/>
    <property type="match status" value="1"/>
</dbReference>
<dbReference type="InterPro" id="IPR020084">
    <property type="entry name" value="NUDIX_hydrolase_CS"/>
</dbReference>
<evidence type="ECO:0000313" key="5">
    <source>
        <dbReference type="EMBL" id="PKR76847.1"/>
    </source>
</evidence>
<dbReference type="RefSeq" id="WP_101332597.1">
    <property type="nucleotide sequence ID" value="NZ_PJNH01000004.1"/>
</dbReference>
<evidence type="ECO:0000259" key="4">
    <source>
        <dbReference type="PROSITE" id="PS51462"/>
    </source>
</evidence>